<feature type="repeat" description="TPR" evidence="1">
    <location>
        <begin position="21"/>
        <end position="54"/>
    </location>
</feature>
<dbReference type="SMART" id="SM00028">
    <property type="entry name" value="TPR"/>
    <property type="match status" value="1"/>
</dbReference>
<dbReference type="AlphaFoldDB" id="A0A073CNY0"/>
<dbReference type="Pfam" id="PF13424">
    <property type="entry name" value="TPR_12"/>
    <property type="match status" value="1"/>
</dbReference>
<keyword evidence="3" id="KW-1185">Reference proteome</keyword>
<keyword evidence="1" id="KW-0802">TPR repeat</keyword>
<dbReference type="Gene3D" id="1.25.40.10">
    <property type="entry name" value="Tetratricopeptide repeat domain"/>
    <property type="match status" value="1"/>
</dbReference>
<evidence type="ECO:0000313" key="3">
    <source>
        <dbReference type="Proteomes" id="UP000027395"/>
    </source>
</evidence>
<dbReference type="InterPro" id="IPR011990">
    <property type="entry name" value="TPR-like_helical_dom_sf"/>
</dbReference>
<dbReference type="PATRIC" id="fig|388467.6.peg.457"/>
<dbReference type="HOGENOM" id="CLU_177764_0_0_3"/>
<dbReference type="STRING" id="388467.A19Y_0506"/>
<evidence type="ECO:0000313" key="2">
    <source>
        <dbReference type="EMBL" id="KEI65710.1"/>
    </source>
</evidence>
<organism evidence="2 3">
    <name type="scientific">Planktothrix agardhii (strain NIVA-CYA 126/8)</name>
    <dbReference type="NCBI Taxonomy" id="388467"/>
    <lineage>
        <taxon>Bacteria</taxon>
        <taxon>Bacillati</taxon>
        <taxon>Cyanobacteriota</taxon>
        <taxon>Cyanophyceae</taxon>
        <taxon>Oscillatoriophycideae</taxon>
        <taxon>Oscillatoriales</taxon>
        <taxon>Microcoleaceae</taxon>
        <taxon>Planktothrix</taxon>
    </lineage>
</organism>
<protein>
    <submittedName>
        <fullName evidence="2">Uncharacterized protein</fullName>
    </submittedName>
</protein>
<proteinExistence type="predicted"/>
<dbReference type="PANTHER" id="PTHR10098:SF108">
    <property type="entry name" value="TETRATRICOPEPTIDE REPEAT PROTEIN 28"/>
    <property type="match status" value="1"/>
</dbReference>
<accession>A0A073CNY0</accession>
<dbReference type="RefSeq" id="WP_072005170.1">
    <property type="nucleotide sequence ID" value="NZ_CM002803.1"/>
</dbReference>
<gene>
    <name evidence="2" type="ORF">A19Y_0506</name>
</gene>
<sequence length="104" mass="11423">MQSGEQALTIYRQIGYRQGEACSLGNLGLVYNSLGQYQKAIAFHKQDLEISQEIGYRQGEACSPGNLGLVYNSLGQYQKAIASSTCYPPMPITRSSLSPTTTYF</sequence>
<dbReference type="EMBL" id="CM002803">
    <property type="protein sequence ID" value="KEI65710.1"/>
    <property type="molecule type" value="Genomic_DNA"/>
</dbReference>
<dbReference type="eggNOG" id="COG0457">
    <property type="taxonomic scope" value="Bacteria"/>
</dbReference>
<evidence type="ECO:0000256" key="1">
    <source>
        <dbReference type="PROSITE-ProRule" id="PRU00339"/>
    </source>
</evidence>
<reference evidence="2 3" key="1">
    <citation type="journal article" date="2014" name="Appl. Environ. Microbiol.">
        <title>Elucidation of insertion elements encoded on plasmids and in vitro construction of shuttle vectors from the toxic cyanobacterium Planktothrix.</title>
        <authorList>
            <person name="Christiansen G."/>
            <person name="Goesmann A."/>
            <person name="Kurmayer R."/>
        </authorList>
    </citation>
    <scope>NUCLEOTIDE SEQUENCE [LARGE SCALE GENOMIC DNA]</scope>
    <source>
        <strain evidence="2 3">NIVA-CYA 126/8</strain>
    </source>
</reference>
<dbReference type="PROSITE" id="PS50005">
    <property type="entry name" value="TPR"/>
    <property type="match status" value="1"/>
</dbReference>
<dbReference type="GeneID" id="77286788"/>
<dbReference type="InterPro" id="IPR019734">
    <property type="entry name" value="TPR_rpt"/>
</dbReference>
<dbReference type="SUPFAM" id="SSF48452">
    <property type="entry name" value="TPR-like"/>
    <property type="match status" value="1"/>
</dbReference>
<name>A0A073CNY0_PLAA1</name>
<dbReference type="Proteomes" id="UP000027395">
    <property type="component" value="Chromosome"/>
</dbReference>
<dbReference type="PANTHER" id="PTHR10098">
    <property type="entry name" value="RAPSYN-RELATED"/>
    <property type="match status" value="1"/>
</dbReference>